<dbReference type="AlphaFoldDB" id="A0A4S8IXA2"/>
<comment type="caution">
    <text evidence="1">The sequence shown here is derived from an EMBL/GenBank/DDBJ whole genome shotgun (WGS) entry which is preliminary data.</text>
</comment>
<name>A0A4S8IXA2_MUSBA</name>
<evidence type="ECO:0000313" key="1">
    <source>
        <dbReference type="EMBL" id="THU53189.1"/>
    </source>
</evidence>
<dbReference type="Proteomes" id="UP000317650">
    <property type="component" value="Chromosome 10"/>
</dbReference>
<sequence>MAKPSVSLQNIKDFWNSQVNDEANWAVNSVLGRDKARAPRVWTRQCASMRHRLGAHSNHVSCASSEHPKLLRATCLFAGSIFIMRNFGNLMAV</sequence>
<gene>
    <name evidence="1" type="ORF">C4D60_Mb10t11760</name>
</gene>
<dbReference type="PANTHER" id="PTHR37251">
    <property type="entry name" value="MITOCHONDRIAL IMPORT RECEPTOR SUBUNIT TOM5 HOMOLOG"/>
    <property type="match status" value="1"/>
</dbReference>
<evidence type="ECO:0000313" key="2">
    <source>
        <dbReference type="Proteomes" id="UP000317650"/>
    </source>
</evidence>
<reference evidence="1 2" key="1">
    <citation type="journal article" date="2019" name="Nat. Plants">
        <title>Genome sequencing of Musa balbisiana reveals subgenome evolution and function divergence in polyploid bananas.</title>
        <authorList>
            <person name="Yao X."/>
        </authorList>
    </citation>
    <scope>NUCLEOTIDE SEQUENCE [LARGE SCALE GENOMIC DNA]</scope>
    <source>
        <strain evidence="2">cv. DH-PKW</strain>
        <tissue evidence="1">Leaves</tissue>
    </source>
</reference>
<organism evidence="1 2">
    <name type="scientific">Musa balbisiana</name>
    <name type="common">Banana</name>
    <dbReference type="NCBI Taxonomy" id="52838"/>
    <lineage>
        <taxon>Eukaryota</taxon>
        <taxon>Viridiplantae</taxon>
        <taxon>Streptophyta</taxon>
        <taxon>Embryophyta</taxon>
        <taxon>Tracheophyta</taxon>
        <taxon>Spermatophyta</taxon>
        <taxon>Magnoliopsida</taxon>
        <taxon>Liliopsida</taxon>
        <taxon>Zingiberales</taxon>
        <taxon>Musaceae</taxon>
        <taxon>Musa</taxon>
    </lineage>
</organism>
<dbReference type="PANTHER" id="PTHR37251:SF1">
    <property type="entry name" value="MITOCHONDRIAL IMPORT RECEPTOR SUBUNIT TOM5 HOMOLOG"/>
    <property type="match status" value="1"/>
</dbReference>
<dbReference type="InterPro" id="IPR034553">
    <property type="entry name" value="TOM5_viridi"/>
</dbReference>
<dbReference type="EMBL" id="PYDT01000008">
    <property type="protein sequence ID" value="THU53189.1"/>
    <property type="molecule type" value="Genomic_DNA"/>
</dbReference>
<keyword evidence="2" id="KW-1185">Reference proteome</keyword>
<dbReference type="GO" id="GO:0005742">
    <property type="term" value="C:mitochondrial outer membrane translocase complex"/>
    <property type="evidence" value="ECO:0007669"/>
    <property type="project" value="InterPro"/>
</dbReference>
<protein>
    <submittedName>
        <fullName evidence="1">Uncharacterized protein</fullName>
    </submittedName>
</protein>
<proteinExistence type="predicted"/>
<accession>A0A4S8IXA2</accession>